<reference evidence="4 5" key="1">
    <citation type="journal article" date="2011" name="Genome Res.">
        <title>Phylogeny-wide analysis of social amoeba genomes highlights ancient origins for complex intercellular communication.</title>
        <authorList>
            <person name="Heidel A.J."/>
            <person name="Lawal H.M."/>
            <person name="Felder M."/>
            <person name="Schilde C."/>
            <person name="Helps N.R."/>
            <person name="Tunggal B."/>
            <person name="Rivero F."/>
            <person name="John U."/>
            <person name="Schleicher M."/>
            <person name="Eichinger L."/>
            <person name="Platzer M."/>
            <person name="Noegel A.A."/>
            <person name="Schaap P."/>
            <person name="Gloeckner G."/>
        </authorList>
    </citation>
    <scope>NUCLEOTIDE SEQUENCE [LARGE SCALE GENOMIC DNA]</scope>
    <source>
        <strain evidence="5">ATCC 26659 / Pp 5 / PN500</strain>
    </source>
</reference>
<evidence type="ECO:0000313" key="5">
    <source>
        <dbReference type="Proteomes" id="UP000001396"/>
    </source>
</evidence>
<dbReference type="Proteomes" id="UP000001396">
    <property type="component" value="Unassembled WGS sequence"/>
</dbReference>
<dbReference type="Pfam" id="PF01896">
    <property type="entry name" value="DNA_primase_S"/>
    <property type="match status" value="1"/>
</dbReference>
<dbReference type="SUPFAM" id="SSF56747">
    <property type="entry name" value="Prim-pol domain"/>
    <property type="match status" value="1"/>
</dbReference>
<evidence type="ECO:0000256" key="3">
    <source>
        <dbReference type="SAM" id="MobiDB-lite"/>
    </source>
</evidence>
<dbReference type="RefSeq" id="XP_020433630.1">
    <property type="nucleotide sequence ID" value="XM_020576381.1"/>
</dbReference>
<comment type="caution">
    <text evidence="4">The sequence shown here is derived from an EMBL/GenBank/DDBJ whole genome shotgun (WGS) entry which is preliminary data.</text>
</comment>
<gene>
    <name evidence="4" type="ORF">PPL_05502</name>
</gene>
<keyword evidence="2" id="KW-0804">Transcription</keyword>
<feature type="region of interest" description="Disordered" evidence="3">
    <location>
        <begin position="433"/>
        <end position="483"/>
    </location>
</feature>
<accession>D3BAC6</accession>
<dbReference type="FunCoup" id="D3BAC6">
    <property type="interactions" value="86"/>
</dbReference>
<proteinExistence type="inferred from homology"/>
<dbReference type="InParanoid" id="D3BAC6"/>
<evidence type="ECO:0000313" key="4">
    <source>
        <dbReference type="EMBL" id="EFA81513.1"/>
    </source>
</evidence>
<dbReference type="OMA" id="YTHPRID"/>
<comment type="similarity">
    <text evidence="1 2">Belongs to the eukaryotic-type primase small subunit family.</text>
</comment>
<keyword evidence="2" id="KW-0808">Transferase</keyword>
<dbReference type="PANTHER" id="PTHR10536">
    <property type="entry name" value="DNA PRIMASE SMALL SUBUNIT"/>
    <property type="match status" value="1"/>
</dbReference>
<keyword evidence="2" id="KW-0639">Primosome</keyword>
<dbReference type="STRING" id="670386.D3BAC6"/>
<dbReference type="GO" id="GO:0000428">
    <property type="term" value="C:DNA-directed RNA polymerase complex"/>
    <property type="evidence" value="ECO:0007669"/>
    <property type="project" value="UniProtKB-KW"/>
</dbReference>
<dbReference type="Gene3D" id="3.90.920.10">
    <property type="entry name" value="DNA primase, PRIM domain"/>
    <property type="match status" value="1"/>
</dbReference>
<dbReference type="EMBL" id="ADBJ01000025">
    <property type="protein sequence ID" value="EFA81513.1"/>
    <property type="molecule type" value="Genomic_DNA"/>
</dbReference>
<name>D3BAC6_HETP5</name>
<dbReference type="GeneID" id="31360986"/>
<keyword evidence="2" id="KW-0240">DNA-directed RNA polymerase</keyword>
<feature type="compositionally biased region" description="Low complexity" evidence="3">
    <location>
        <begin position="433"/>
        <end position="447"/>
    </location>
</feature>
<evidence type="ECO:0000256" key="1">
    <source>
        <dbReference type="ARBA" id="ARBA00009762"/>
    </source>
</evidence>
<keyword evidence="2" id="KW-0235">DNA replication</keyword>
<sequence length="483" mass="56347">MWFNKATTPYQSNSRIRRSAISNQLAFIKKMDADEIDDFDLTLDVDKKDEVKQQQQFVSTLTPEEQSLKKYYDEKFPWDLLYEWLSFNHFGDSSDGQSEYFGRREFSVSYTRPDKQIVLRNRSSPDVNNIKLLINDLLPATTVVGASGEVKRKTIGGSGRLVYDKLDIGPVYNSEPIKKDSVTSYSPVERELVFDIDINDYDEVRACCKGQTLCSKCWGLLALAADYLTYQINECFGFEQFLYVFSGGRGLHIWISDKSAVTLTYEMRKSLVSFLRMDHSSDYLHPQIEFFLKYFEEHMIEDQLLLSDEKQLKQFLEQFPESYGKKKINIRESVERVLEENSEVSSDVEKWMAIKASLATLKENIDLQEIIFRVVMYYTHPRIDEPVTIGFNHLLKSPFCIHPRTKKLCVPIELSEIHKFDPNNVPTLNSILNINQDNNNNNNNSNQMDIDDESNNKKKKKSKNQDNNTNDFQRYRKQFSLYN</sequence>
<organism evidence="4 5">
    <name type="scientific">Heterostelium pallidum (strain ATCC 26659 / Pp 5 / PN500)</name>
    <name type="common">Cellular slime mold</name>
    <name type="synonym">Polysphondylium pallidum</name>
    <dbReference type="NCBI Taxonomy" id="670386"/>
    <lineage>
        <taxon>Eukaryota</taxon>
        <taxon>Amoebozoa</taxon>
        <taxon>Evosea</taxon>
        <taxon>Eumycetozoa</taxon>
        <taxon>Dictyostelia</taxon>
        <taxon>Acytosteliales</taxon>
        <taxon>Acytosteliaceae</taxon>
        <taxon>Heterostelium</taxon>
    </lineage>
</organism>
<dbReference type="GO" id="GO:0006269">
    <property type="term" value="P:DNA replication, synthesis of primer"/>
    <property type="evidence" value="ECO:0007669"/>
    <property type="project" value="UniProtKB-KW"/>
</dbReference>
<evidence type="ECO:0000256" key="2">
    <source>
        <dbReference type="RuleBase" id="RU003514"/>
    </source>
</evidence>
<dbReference type="GO" id="GO:0003899">
    <property type="term" value="F:DNA-directed RNA polymerase activity"/>
    <property type="evidence" value="ECO:0007669"/>
    <property type="project" value="InterPro"/>
</dbReference>
<dbReference type="EC" id="2.7.7.-" evidence="2"/>
<protein>
    <recommendedName>
        <fullName evidence="2">DNA primase</fullName>
        <ecNumber evidence="2">2.7.7.-</ecNumber>
    </recommendedName>
</protein>
<dbReference type="AlphaFoldDB" id="D3BAC6"/>
<dbReference type="InterPro" id="IPR002755">
    <property type="entry name" value="DNA_primase_S"/>
</dbReference>
<keyword evidence="5" id="KW-1185">Reference proteome</keyword>